<feature type="binding site" evidence="4">
    <location>
        <position position="120"/>
    </location>
    <ligand>
        <name>substrate</name>
    </ligand>
</feature>
<protein>
    <recommendedName>
        <fullName evidence="4">Probable chorismate pyruvate-lyase</fullName>
        <shortName evidence="4">CL</shortName>
        <shortName evidence="4">CPL</shortName>
        <ecNumber evidence="4">4.1.3.40</ecNumber>
    </recommendedName>
</protein>
<keyword evidence="6" id="KW-1185">Reference proteome</keyword>
<dbReference type="GO" id="GO:0042866">
    <property type="term" value="P:pyruvate biosynthetic process"/>
    <property type="evidence" value="ECO:0007669"/>
    <property type="project" value="UniProtKB-UniRule"/>
</dbReference>
<keyword evidence="3 4" id="KW-0456">Lyase</keyword>
<dbReference type="Proteomes" id="UP000199648">
    <property type="component" value="Unassembled WGS sequence"/>
</dbReference>
<comment type="caution">
    <text evidence="4">Lacks conserved residue(s) required for the propagation of feature annotation.</text>
</comment>
<feature type="binding site" evidence="4">
    <location>
        <position position="82"/>
    </location>
    <ligand>
        <name>substrate</name>
    </ligand>
</feature>
<dbReference type="RefSeq" id="WP_092998306.1">
    <property type="nucleotide sequence ID" value="NZ_FMWD01000009.1"/>
</dbReference>
<sequence length="187" mass="21309">MRRRCGKAGNEPVWQAANRLRRSALPPHLIGWLLDDSSLTRWLKQACNGRFAVRVLRQGWTVPMSCETAALKLPLRRRAMVREVLLLCDDVPWVFARTVIPKRTLGGPGGRLAFLGNRPLGELLFRDPRVRRGRLEVSRVTPALLGVESTQAPVWGRRSIFRLSERPLLVSEYFIGELPPWPGERSR</sequence>
<dbReference type="Pfam" id="PF04345">
    <property type="entry name" value="Chor_lyase"/>
    <property type="match status" value="1"/>
</dbReference>
<evidence type="ECO:0000313" key="6">
    <source>
        <dbReference type="Proteomes" id="UP000199648"/>
    </source>
</evidence>
<dbReference type="STRING" id="415747.SAMN03097708_02750"/>
<keyword evidence="2 4" id="KW-0831">Ubiquinone biosynthesis</keyword>
<dbReference type="InterPro" id="IPR028978">
    <property type="entry name" value="Chorismate_lyase_/UTRA_dom_sf"/>
</dbReference>
<comment type="pathway">
    <text evidence="4">Cofactor biosynthesis; ubiquinone biosynthesis.</text>
</comment>
<gene>
    <name evidence="4" type="primary">ubiC</name>
    <name evidence="5" type="ORF">SAMN03097708_02750</name>
</gene>
<name>A0A1G5QSW3_9GAMM</name>
<evidence type="ECO:0000256" key="3">
    <source>
        <dbReference type="ARBA" id="ARBA00023239"/>
    </source>
</evidence>
<evidence type="ECO:0000313" key="5">
    <source>
        <dbReference type="EMBL" id="SCZ64953.1"/>
    </source>
</evidence>
<comment type="function">
    <text evidence="4">Removes the pyruvyl group from chorismate, with concomitant aromatization of the ring, to provide 4-hydroxybenzoate (4HB) for the ubiquinone pathway.</text>
</comment>
<evidence type="ECO:0000256" key="4">
    <source>
        <dbReference type="HAMAP-Rule" id="MF_01632"/>
    </source>
</evidence>
<dbReference type="AlphaFoldDB" id="A0A1G5QSW3"/>
<accession>A0A1G5QSW3</accession>
<proteinExistence type="inferred from homology"/>
<evidence type="ECO:0000256" key="2">
    <source>
        <dbReference type="ARBA" id="ARBA00022688"/>
    </source>
</evidence>
<dbReference type="GO" id="GO:0008813">
    <property type="term" value="F:chorismate lyase activity"/>
    <property type="evidence" value="ECO:0007669"/>
    <property type="project" value="UniProtKB-UniRule"/>
</dbReference>
<dbReference type="SUPFAM" id="SSF64288">
    <property type="entry name" value="Chorismate lyase-like"/>
    <property type="match status" value="1"/>
</dbReference>
<feature type="binding site" evidence="4">
    <location>
        <position position="172"/>
    </location>
    <ligand>
        <name>substrate</name>
    </ligand>
</feature>
<dbReference type="EC" id="4.1.3.40" evidence="4"/>
<dbReference type="EMBL" id="FMWD01000009">
    <property type="protein sequence ID" value="SCZ64953.1"/>
    <property type="molecule type" value="Genomic_DNA"/>
</dbReference>
<comment type="catalytic activity">
    <reaction evidence="4">
        <text>chorismate = 4-hydroxybenzoate + pyruvate</text>
        <dbReference type="Rhea" id="RHEA:16505"/>
        <dbReference type="ChEBI" id="CHEBI:15361"/>
        <dbReference type="ChEBI" id="CHEBI:17879"/>
        <dbReference type="ChEBI" id="CHEBI:29748"/>
        <dbReference type="EC" id="4.1.3.40"/>
    </reaction>
</comment>
<dbReference type="Gene3D" id="3.40.1410.10">
    <property type="entry name" value="Chorismate lyase-like"/>
    <property type="match status" value="1"/>
</dbReference>
<comment type="subcellular location">
    <subcellularLocation>
        <location evidence="4">Cytoplasm</location>
    </subcellularLocation>
</comment>
<keyword evidence="4" id="KW-0670">Pyruvate</keyword>
<dbReference type="GO" id="GO:0005829">
    <property type="term" value="C:cytosol"/>
    <property type="evidence" value="ECO:0007669"/>
    <property type="project" value="TreeGrafter"/>
</dbReference>
<dbReference type="PANTHER" id="PTHR38683">
    <property type="entry name" value="CHORISMATE PYRUVATE-LYASE"/>
    <property type="match status" value="1"/>
</dbReference>
<dbReference type="PANTHER" id="PTHR38683:SF1">
    <property type="entry name" value="CHORISMATE PYRUVATE-LYASE"/>
    <property type="match status" value="1"/>
</dbReference>
<comment type="similarity">
    <text evidence="4">Belongs to the UbiC family.</text>
</comment>
<dbReference type="GO" id="GO:0006744">
    <property type="term" value="P:ubiquinone biosynthetic process"/>
    <property type="evidence" value="ECO:0007669"/>
    <property type="project" value="UniProtKB-UniRule"/>
</dbReference>
<dbReference type="HAMAP" id="MF_01632">
    <property type="entry name" value="UbiC"/>
    <property type="match status" value="1"/>
</dbReference>
<dbReference type="InterPro" id="IPR007440">
    <property type="entry name" value="Chorismate--pyruvate_lyase"/>
</dbReference>
<reference evidence="5 6" key="1">
    <citation type="submission" date="2016-10" db="EMBL/GenBank/DDBJ databases">
        <authorList>
            <person name="de Groot N.N."/>
        </authorList>
    </citation>
    <scope>NUCLEOTIDE SEQUENCE [LARGE SCALE GENOMIC DNA]</scope>
    <source>
        <strain evidence="5 6">HLD2</strain>
    </source>
</reference>
<evidence type="ECO:0000256" key="1">
    <source>
        <dbReference type="ARBA" id="ARBA00022490"/>
    </source>
</evidence>
<dbReference type="OrthoDB" id="9789493at2"/>
<dbReference type="UniPathway" id="UPA00232"/>
<organism evidence="5 6">
    <name type="scientific">Thiohalomonas denitrificans</name>
    <dbReference type="NCBI Taxonomy" id="415747"/>
    <lineage>
        <taxon>Bacteria</taxon>
        <taxon>Pseudomonadati</taxon>
        <taxon>Pseudomonadota</taxon>
        <taxon>Gammaproteobacteria</taxon>
        <taxon>Thiohalomonadales</taxon>
        <taxon>Thiohalomonadaceae</taxon>
        <taxon>Thiohalomonas</taxon>
    </lineage>
</organism>
<keyword evidence="1 4" id="KW-0963">Cytoplasm</keyword>